<feature type="domain" description="Protein kinase" evidence="14">
    <location>
        <begin position="34"/>
        <end position="292"/>
    </location>
</feature>
<sequence>MSFFNFRKIFKLGTEKKKKQYEHVHRDINPEEVWEIVGELGDGAFGKVYKAQNKQTGILAAAKVIDTKTEEELEDYMVEIDILASCDHQYIVKLLDAFYYESKLWILIEFCAGGAVDAVMLELERPLTEPQIRVVCKQTLEALAYLHENKIIHRDLKAGNILFTSDGDVKLADFGVSAKNTKTLQRRDSFIGTPYWMAPEVVMCETSKDRPYDYKADIWSLGVTLIELAQIEPPNHEMNPMRVLLKIAKSEPPTLATPSRWSPEFSDFLRKALDKNVDNRWSALQLLQHPFASNVVDNKPLRELIAEAKAEVFEEFEDGKEEEEEEEPESQPAPHGHKRALSDTSVGSSEDERQYQNTPTLESVTEKAEPERKPSSEEQASDKTSQIVVDTSEPNHAEDEKMNEAIASDASTEESRSAEEAVPKHEESHTPETTKVEISGQPEPPVSNDTIIQEIVTVSEETGEEEKKEVKVEELPEKKKEECEETQQEAKTQTTTDEEEEPTLPSDISEPENKSEEAITEPIEVKEKTEDKIETEEEVNEKELVEDERTEPSHVPTEELKEEQTETSSDVSTEEVKESPPPVAAEEKEKAEDESKAESSEPKDDLASKGVDVVEDNSMNEVPLVVINGVKEEEVSATEEPQEANEDRPEIQEPPTMLESEQNSEVAKPDVEKEKDSDSGSSSAADTNSIDINLSISSFLSKGKEGSISIQDTKRQKKTLKKTRKFMVDGVEVSVTTSKIVTDNDTKSEELRFLRRQELRELRLLQKEEQRAQQQLSNKLQQQKEQLFRRFEQEMAQCTSTVHRPVAVMMLHCVKCERTLCSMGCVFRFTWLHKEICQLRGALPSPHSIPVLGSYDMSLQVSTAFIGNRHIGAGFADGAQCFPFITTTTEHRGKKRQYDQEVENLEKQQKQTIERLEQDHTNRLRDEAKRIKAEQDKELSKFQNMLKNRKKEVKQEVEMSPKHMRKELMKRLKEDLAAVQHEEGVAQVMIQSFQLSSCALFNAQMQDEQEFLQRQQQELDGALKKIIQQHKLEIATIERDCLNHKQQLMRAREAAMWELEERHLQEKHQLLKQQLKDQYFMQRHQLLKRHDKEMEQMQGYNQRLIEEMKNRQAQERARLPKIQRSEAKTRMAMFKKSLRITGTGTPEQDREKIKQFAVQEDKRQKNERLHQHQKHENQMRDLQLQCDSNIRELQQMQNEKCHLLIEHETQKLKELDEEHSQELKEWREKLRPRKKEVFFKMSGESECLNPTTQSRVSKFYPIPSVHSSGS</sequence>
<dbReference type="InterPro" id="IPR011009">
    <property type="entry name" value="Kinase-like_dom_sf"/>
</dbReference>
<protein>
    <recommendedName>
        <fullName evidence="2">non-specific serine/threonine protein kinase</fullName>
        <ecNumber evidence="2">2.7.11.1</ecNumber>
    </recommendedName>
</protein>
<feature type="compositionally biased region" description="Acidic residues" evidence="13">
    <location>
        <begin position="533"/>
        <end position="549"/>
    </location>
</feature>
<feature type="compositionally biased region" description="Basic and acidic residues" evidence="13">
    <location>
        <begin position="585"/>
        <end position="607"/>
    </location>
</feature>
<feature type="compositionally biased region" description="Basic and acidic residues" evidence="13">
    <location>
        <begin position="667"/>
        <end position="678"/>
    </location>
</feature>
<feature type="binding site" evidence="11">
    <location>
        <position position="63"/>
    </location>
    <ligand>
        <name>ATP</name>
        <dbReference type="ChEBI" id="CHEBI:30616"/>
    </ligand>
</feature>
<feature type="compositionally biased region" description="Acidic residues" evidence="13">
    <location>
        <begin position="316"/>
        <end position="329"/>
    </location>
</feature>
<dbReference type="Gene3D" id="1.10.510.10">
    <property type="entry name" value="Transferase(Phosphotransferase) domain 1"/>
    <property type="match status" value="1"/>
</dbReference>
<feature type="region of interest" description="Disordered" evidence="13">
    <location>
        <begin position="1160"/>
        <end position="1179"/>
    </location>
</feature>
<name>A0ABQ8M5A3_LABRO</name>
<evidence type="ECO:0000256" key="9">
    <source>
        <dbReference type="ARBA" id="ARBA00047899"/>
    </source>
</evidence>
<proteinExistence type="inferred from homology"/>
<evidence type="ECO:0000313" key="16">
    <source>
        <dbReference type="Proteomes" id="UP000830375"/>
    </source>
</evidence>
<feature type="region of interest" description="Disordered" evidence="13">
    <location>
        <begin position="316"/>
        <end position="687"/>
    </location>
</feature>
<evidence type="ECO:0000256" key="2">
    <source>
        <dbReference type="ARBA" id="ARBA00012513"/>
    </source>
</evidence>
<feature type="compositionally biased region" description="Acidic residues" evidence="13">
    <location>
        <begin position="635"/>
        <end position="644"/>
    </location>
</feature>
<keyword evidence="5" id="KW-0808">Transferase</keyword>
<comment type="catalytic activity">
    <reaction evidence="10">
        <text>L-seryl-[protein] + ATP = O-phospho-L-seryl-[protein] + ADP + H(+)</text>
        <dbReference type="Rhea" id="RHEA:17989"/>
        <dbReference type="Rhea" id="RHEA-COMP:9863"/>
        <dbReference type="Rhea" id="RHEA-COMP:11604"/>
        <dbReference type="ChEBI" id="CHEBI:15378"/>
        <dbReference type="ChEBI" id="CHEBI:29999"/>
        <dbReference type="ChEBI" id="CHEBI:30616"/>
        <dbReference type="ChEBI" id="CHEBI:83421"/>
        <dbReference type="ChEBI" id="CHEBI:456216"/>
        <dbReference type="EC" id="2.7.11.1"/>
    </reaction>
</comment>
<keyword evidence="6 11" id="KW-0547">Nucleotide-binding</keyword>
<evidence type="ECO:0000256" key="1">
    <source>
        <dbReference type="ARBA" id="ARBA00008874"/>
    </source>
</evidence>
<feature type="compositionally biased region" description="Polar residues" evidence="13">
    <location>
        <begin position="382"/>
        <end position="392"/>
    </location>
</feature>
<comment type="similarity">
    <text evidence="1">Belongs to the protein kinase superfamily. STE Ser/Thr protein kinase family. STE20 subfamily.</text>
</comment>
<dbReference type="InterPro" id="IPR017441">
    <property type="entry name" value="Protein_kinase_ATP_BS"/>
</dbReference>
<feature type="coiled-coil region" evidence="12">
    <location>
        <begin position="755"/>
        <end position="797"/>
    </location>
</feature>
<dbReference type="InterPro" id="IPR000719">
    <property type="entry name" value="Prot_kinase_dom"/>
</dbReference>
<dbReference type="SMART" id="SM00220">
    <property type="entry name" value="S_TKc"/>
    <property type="match status" value="1"/>
</dbReference>
<dbReference type="PROSITE" id="PS00107">
    <property type="entry name" value="PROTEIN_KINASE_ATP"/>
    <property type="match status" value="1"/>
</dbReference>
<evidence type="ECO:0000256" key="10">
    <source>
        <dbReference type="ARBA" id="ARBA00048679"/>
    </source>
</evidence>
<feature type="compositionally biased region" description="Basic and acidic residues" evidence="13">
    <location>
        <begin position="465"/>
        <end position="482"/>
    </location>
</feature>
<evidence type="ECO:0000256" key="13">
    <source>
        <dbReference type="SAM" id="MobiDB-lite"/>
    </source>
</evidence>
<evidence type="ECO:0000256" key="3">
    <source>
        <dbReference type="ARBA" id="ARBA00022527"/>
    </source>
</evidence>
<feature type="coiled-coil region" evidence="12">
    <location>
        <begin position="888"/>
        <end position="952"/>
    </location>
</feature>
<evidence type="ECO:0000256" key="5">
    <source>
        <dbReference type="ARBA" id="ARBA00022679"/>
    </source>
</evidence>
<dbReference type="Pfam" id="PF12474">
    <property type="entry name" value="PKK"/>
    <property type="match status" value="2"/>
</dbReference>
<comment type="catalytic activity">
    <reaction evidence="9">
        <text>L-threonyl-[protein] + ATP = O-phospho-L-threonyl-[protein] + ADP + H(+)</text>
        <dbReference type="Rhea" id="RHEA:46608"/>
        <dbReference type="Rhea" id="RHEA-COMP:11060"/>
        <dbReference type="Rhea" id="RHEA-COMP:11605"/>
        <dbReference type="ChEBI" id="CHEBI:15378"/>
        <dbReference type="ChEBI" id="CHEBI:30013"/>
        <dbReference type="ChEBI" id="CHEBI:30616"/>
        <dbReference type="ChEBI" id="CHEBI:61977"/>
        <dbReference type="ChEBI" id="CHEBI:456216"/>
        <dbReference type="EC" id="2.7.11.1"/>
    </reaction>
</comment>
<reference evidence="15 16" key="1">
    <citation type="submission" date="2022-01" db="EMBL/GenBank/DDBJ databases">
        <title>A high-quality chromosome-level genome assembly of rohu carp, Labeo rohita.</title>
        <authorList>
            <person name="Arick M.A. II"/>
            <person name="Hsu C.-Y."/>
            <person name="Magbanua Z."/>
            <person name="Pechanova O."/>
            <person name="Grover C."/>
            <person name="Miller E."/>
            <person name="Thrash A."/>
            <person name="Ezzel L."/>
            <person name="Alam S."/>
            <person name="Benzie J."/>
            <person name="Hamilton M."/>
            <person name="Karsi A."/>
            <person name="Lawrence M.L."/>
            <person name="Peterson D.G."/>
        </authorList>
    </citation>
    <scope>NUCLEOTIDE SEQUENCE [LARGE SCALE GENOMIC DNA]</scope>
    <source>
        <strain evidence="16">BAU-BD-2019</strain>
        <tissue evidence="15">Blood</tissue>
    </source>
</reference>
<feature type="compositionally biased region" description="Basic and acidic residues" evidence="13">
    <location>
        <begin position="511"/>
        <end position="532"/>
    </location>
</feature>
<evidence type="ECO:0000313" key="15">
    <source>
        <dbReference type="EMBL" id="KAI2657810.1"/>
    </source>
</evidence>
<evidence type="ECO:0000256" key="7">
    <source>
        <dbReference type="ARBA" id="ARBA00022777"/>
    </source>
</evidence>
<dbReference type="Gene3D" id="3.30.200.20">
    <property type="entry name" value="Phosphorylase Kinase, domain 1"/>
    <property type="match status" value="1"/>
</dbReference>
<feature type="coiled-coil region" evidence="12">
    <location>
        <begin position="1002"/>
        <end position="1054"/>
    </location>
</feature>
<evidence type="ECO:0000259" key="14">
    <source>
        <dbReference type="PROSITE" id="PS50011"/>
    </source>
</evidence>
<feature type="compositionally biased region" description="Basic and acidic residues" evidence="13">
    <location>
        <begin position="393"/>
        <end position="403"/>
    </location>
</feature>
<dbReference type="InterPro" id="IPR051585">
    <property type="entry name" value="STE20_Ser/Thr_Kinases"/>
</dbReference>
<comment type="caution">
    <text evidence="15">The sequence shown here is derived from an EMBL/GenBank/DDBJ whole genome shotgun (WGS) entry which is preliminary data.</text>
</comment>
<keyword evidence="12" id="KW-0175">Coiled coil</keyword>
<dbReference type="EMBL" id="JACTAM010000013">
    <property type="protein sequence ID" value="KAI2657810.1"/>
    <property type="molecule type" value="Genomic_DNA"/>
</dbReference>
<keyword evidence="8 11" id="KW-0067">ATP-binding</keyword>
<dbReference type="SUPFAM" id="SSF56112">
    <property type="entry name" value="Protein kinase-like (PK-like)"/>
    <property type="match status" value="1"/>
</dbReference>
<dbReference type="Proteomes" id="UP000830375">
    <property type="component" value="Unassembled WGS sequence"/>
</dbReference>
<gene>
    <name evidence="15" type="ORF">H4Q32_009216</name>
</gene>
<keyword evidence="7" id="KW-0418">Kinase</keyword>
<dbReference type="Pfam" id="PF00069">
    <property type="entry name" value="Pkinase"/>
    <property type="match status" value="1"/>
</dbReference>
<dbReference type="EC" id="2.7.11.1" evidence="2"/>
<dbReference type="PROSITE" id="PS50011">
    <property type="entry name" value="PROTEIN_KINASE_DOM"/>
    <property type="match status" value="1"/>
</dbReference>
<feature type="compositionally biased region" description="Basic and acidic residues" evidence="13">
    <location>
        <begin position="364"/>
        <end position="376"/>
    </location>
</feature>
<evidence type="ECO:0000256" key="6">
    <source>
        <dbReference type="ARBA" id="ARBA00022741"/>
    </source>
</evidence>
<organism evidence="15 16">
    <name type="scientific">Labeo rohita</name>
    <name type="common">Indian major carp</name>
    <name type="synonym">Cyprinus rohita</name>
    <dbReference type="NCBI Taxonomy" id="84645"/>
    <lineage>
        <taxon>Eukaryota</taxon>
        <taxon>Metazoa</taxon>
        <taxon>Chordata</taxon>
        <taxon>Craniata</taxon>
        <taxon>Vertebrata</taxon>
        <taxon>Euteleostomi</taxon>
        <taxon>Actinopterygii</taxon>
        <taxon>Neopterygii</taxon>
        <taxon>Teleostei</taxon>
        <taxon>Ostariophysi</taxon>
        <taxon>Cypriniformes</taxon>
        <taxon>Cyprinidae</taxon>
        <taxon>Labeoninae</taxon>
        <taxon>Labeonini</taxon>
        <taxon>Labeo</taxon>
    </lineage>
</organism>
<feature type="compositionally biased region" description="Basic and acidic residues" evidence="13">
    <location>
        <begin position="413"/>
        <end position="435"/>
    </location>
</feature>
<dbReference type="PROSITE" id="PS00108">
    <property type="entry name" value="PROTEIN_KINASE_ST"/>
    <property type="match status" value="1"/>
</dbReference>
<dbReference type="PANTHER" id="PTHR46538:SF1">
    <property type="entry name" value="NON-SPECIFIC SERINE_THREONINE PROTEIN KINASE"/>
    <property type="match status" value="1"/>
</dbReference>
<dbReference type="InterPro" id="IPR022165">
    <property type="entry name" value="PKK"/>
</dbReference>
<evidence type="ECO:0000256" key="12">
    <source>
        <dbReference type="SAM" id="Coils"/>
    </source>
</evidence>
<dbReference type="InterPro" id="IPR008271">
    <property type="entry name" value="Ser/Thr_kinase_AS"/>
</dbReference>
<evidence type="ECO:0000256" key="4">
    <source>
        <dbReference type="ARBA" id="ARBA00022553"/>
    </source>
</evidence>
<evidence type="ECO:0000256" key="11">
    <source>
        <dbReference type="PROSITE-ProRule" id="PRU10141"/>
    </source>
</evidence>
<feature type="compositionally biased region" description="Basic and acidic residues" evidence="13">
    <location>
        <begin position="550"/>
        <end position="564"/>
    </location>
</feature>
<accession>A0ABQ8M5A3</accession>
<dbReference type="CDD" id="cd06643">
    <property type="entry name" value="STKc_SLK"/>
    <property type="match status" value="1"/>
</dbReference>
<dbReference type="PANTHER" id="PTHR46538">
    <property type="entry name" value="PROTEIN KINASE DOMAIN-CONTAINING PROTEIN"/>
    <property type="match status" value="1"/>
</dbReference>
<evidence type="ECO:0000256" key="8">
    <source>
        <dbReference type="ARBA" id="ARBA00022840"/>
    </source>
</evidence>
<keyword evidence="3" id="KW-0723">Serine/threonine-protein kinase</keyword>
<keyword evidence="16" id="KW-1185">Reference proteome</keyword>
<keyword evidence="4" id="KW-0597">Phosphoprotein</keyword>